<dbReference type="InterPro" id="IPR029058">
    <property type="entry name" value="AB_hydrolase_fold"/>
</dbReference>
<evidence type="ECO:0000313" key="2">
    <source>
        <dbReference type="EMBL" id="MFL2028317.1"/>
    </source>
</evidence>
<dbReference type="RefSeq" id="WP_125549923.1">
    <property type="nucleotide sequence ID" value="NZ_JBGQPK010000003.1"/>
</dbReference>
<dbReference type="InterPro" id="IPR003140">
    <property type="entry name" value="PLipase/COase/thioEstase"/>
</dbReference>
<accession>A0ABW8UBU2</accession>
<sequence>MTDNVNYYFKAGAATKAPILMLHGTGGYEDDLVTLAQQLAPDSPLLGIRGRLVEQGSTRYFAHTTTGGFDLDSLARETTWLLATIDELAEKHDLEVSKMIVLGYSNGANMAAHAWLTNQAKFKAGILLHPMQLMQYSSVASLNDVKIWASHGHIDPIVSAANFQALTQSLTKAQVDLTIFEANQSHAISPPELASAQQWLQQIIA</sequence>
<dbReference type="GO" id="GO:0016787">
    <property type="term" value="F:hydrolase activity"/>
    <property type="evidence" value="ECO:0007669"/>
    <property type="project" value="UniProtKB-KW"/>
</dbReference>
<proteinExistence type="predicted"/>
<comment type="caution">
    <text evidence="2">The sequence shown here is derived from an EMBL/GenBank/DDBJ whole genome shotgun (WGS) entry which is preliminary data.</text>
</comment>
<organism evidence="2 3">
    <name type="scientific">Loigolactobacillus zhaoyuanensis</name>
    <dbReference type="NCBI Taxonomy" id="2486017"/>
    <lineage>
        <taxon>Bacteria</taxon>
        <taxon>Bacillati</taxon>
        <taxon>Bacillota</taxon>
        <taxon>Bacilli</taxon>
        <taxon>Lactobacillales</taxon>
        <taxon>Lactobacillaceae</taxon>
        <taxon>Loigolactobacillus</taxon>
    </lineage>
</organism>
<dbReference type="SUPFAM" id="SSF53474">
    <property type="entry name" value="alpha/beta-Hydrolases"/>
    <property type="match status" value="1"/>
</dbReference>
<evidence type="ECO:0000313" key="3">
    <source>
        <dbReference type="Proteomes" id="UP001625389"/>
    </source>
</evidence>
<protein>
    <submittedName>
        <fullName evidence="2">Alpha/beta hydrolase</fullName>
    </submittedName>
</protein>
<evidence type="ECO:0000259" key="1">
    <source>
        <dbReference type="Pfam" id="PF02230"/>
    </source>
</evidence>
<gene>
    <name evidence="2" type="ORF">ACEN34_01670</name>
</gene>
<feature type="domain" description="Phospholipase/carboxylesterase/thioesterase" evidence="1">
    <location>
        <begin position="77"/>
        <end position="203"/>
    </location>
</feature>
<keyword evidence="2" id="KW-0378">Hydrolase</keyword>
<dbReference type="Pfam" id="PF02230">
    <property type="entry name" value="Abhydrolase_2"/>
    <property type="match status" value="1"/>
</dbReference>
<keyword evidence="3" id="KW-1185">Reference proteome</keyword>
<dbReference type="EMBL" id="JBGQPK010000003">
    <property type="protein sequence ID" value="MFL2028317.1"/>
    <property type="molecule type" value="Genomic_DNA"/>
</dbReference>
<dbReference type="Proteomes" id="UP001625389">
    <property type="component" value="Unassembled WGS sequence"/>
</dbReference>
<name>A0ABW8UBU2_9LACO</name>
<dbReference type="Gene3D" id="3.40.50.1820">
    <property type="entry name" value="alpha/beta hydrolase"/>
    <property type="match status" value="1"/>
</dbReference>
<reference evidence="2 3" key="1">
    <citation type="submission" date="2024-08" db="EMBL/GenBank/DDBJ databases">
        <authorList>
            <person name="Arias E."/>
        </authorList>
    </citation>
    <scope>NUCLEOTIDE SEQUENCE [LARGE SCALE GENOMIC DNA]</scope>
    <source>
        <strain evidence="2 3">FAM 25317</strain>
    </source>
</reference>